<reference evidence="2" key="1">
    <citation type="submission" date="2021-01" db="EMBL/GenBank/DDBJ databases">
        <title>Lacisediminihabitans sp. nov. strain G11-30, isolated from Antarctic Soil.</title>
        <authorList>
            <person name="Li J."/>
        </authorList>
    </citation>
    <scope>NUCLEOTIDE SEQUENCE</scope>
    <source>
        <strain evidence="2">G11-30</strain>
    </source>
</reference>
<dbReference type="InterPro" id="IPR046719">
    <property type="entry name" value="DUF6611"/>
</dbReference>
<feature type="transmembrane region" description="Helical" evidence="1">
    <location>
        <begin position="85"/>
        <end position="102"/>
    </location>
</feature>
<feature type="transmembrane region" description="Helical" evidence="1">
    <location>
        <begin position="59"/>
        <end position="79"/>
    </location>
</feature>
<organism evidence="2 3">
    <name type="scientific">Lacisediminihabitans changchengi</name>
    <dbReference type="NCBI Taxonomy" id="2787634"/>
    <lineage>
        <taxon>Bacteria</taxon>
        <taxon>Bacillati</taxon>
        <taxon>Actinomycetota</taxon>
        <taxon>Actinomycetes</taxon>
        <taxon>Micrococcales</taxon>
        <taxon>Microbacteriaceae</taxon>
        <taxon>Lacisediminihabitans</taxon>
    </lineage>
</organism>
<keyword evidence="1" id="KW-0472">Membrane</keyword>
<keyword evidence="1" id="KW-0812">Transmembrane</keyword>
<dbReference type="AlphaFoldDB" id="A0A934SIQ3"/>
<dbReference type="RefSeq" id="WP_200554477.1">
    <property type="nucleotide sequence ID" value="NZ_JAEPES010000001.1"/>
</dbReference>
<evidence type="ECO:0000313" key="3">
    <source>
        <dbReference type="Proteomes" id="UP000636458"/>
    </source>
</evidence>
<accession>A0A934SIQ3</accession>
<keyword evidence="1" id="KW-1133">Transmembrane helix</keyword>
<proteinExistence type="predicted"/>
<evidence type="ECO:0000256" key="1">
    <source>
        <dbReference type="SAM" id="Phobius"/>
    </source>
</evidence>
<gene>
    <name evidence="2" type="ORF">IV501_00595</name>
</gene>
<comment type="caution">
    <text evidence="2">The sequence shown here is derived from an EMBL/GenBank/DDBJ whole genome shotgun (WGS) entry which is preliminary data.</text>
</comment>
<dbReference type="EMBL" id="JAEPES010000001">
    <property type="protein sequence ID" value="MBK4346119.1"/>
    <property type="molecule type" value="Genomic_DNA"/>
</dbReference>
<evidence type="ECO:0000313" key="2">
    <source>
        <dbReference type="EMBL" id="MBK4346119.1"/>
    </source>
</evidence>
<protein>
    <submittedName>
        <fullName evidence="2">Uncharacterized protein</fullName>
    </submittedName>
</protein>
<keyword evidence="3" id="KW-1185">Reference proteome</keyword>
<dbReference type="Pfam" id="PF20315">
    <property type="entry name" value="DUF6611"/>
    <property type="match status" value="1"/>
</dbReference>
<dbReference type="Proteomes" id="UP000636458">
    <property type="component" value="Unassembled WGS sequence"/>
</dbReference>
<name>A0A934SIQ3_9MICO</name>
<sequence length="181" mass="20080">MNVSSALAFALEGHHPWGTLDVANPVDLARRGWGEYRLRVYPPGTNAAERRALTFHRRWPVCGGIAALFAELILGTLWVPSVVTVIILSLYFSGIAVGLAGTRGLRQQVRSITVVVTELSGERHRFGDVALYEASVRHLLELDRRMSAGEIVHVQHEAGWAVVYNSLESMPLKNPRLRFSL</sequence>